<dbReference type="EMBL" id="CAXIEN010000353">
    <property type="protein sequence ID" value="CAL1294786.1"/>
    <property type="molecule type" value="Genomic_DNA"/>
</dbReference>
<evidence type="ECO:0000256" key="12">
    <source>
        <dbReference type="PROSITE-ProRule" id="PRU00076"/>
    </source>
</evidence>
<dbReference type="PRINTS" id="PR00261">
    <property type="entry name" value="LDLRECEPTOR"/>
</dbReference>
<dbReference type="PANTHER" id="PTHR22722">
    <property type="entry name" value="LOW-DENSITY LIPOPROTEIN RECEPTOR-RELATED PROTEIN 2-RELATED"/>
    <property type="match status" value="1"/>
</dbReference>
<dbReference type="Proteomes" id="UP001497382">
    <property type="component" value="Unassembled WGS sequence"/>
</dbReference>
<evidence type="ECO:0000256" key="15">
    <source>
        <dbReference type="SAM" id="Phobius"/>
    </source>
</evidence>
<dbReference type="GO" id="GO:0016324">
    <property type="term" value="C:apical plasma membrane"/>
    <property type="evidence" value="ECO:0007669"/>
    <property type="project" value="TreeGrafter"/>
</dbReference>
<dbReference type="InterPro" id="IPR002172">
    <property type="entry name" value="LDrepeatLR_classA_rpt"/>
</dbReference>
<gene>
    <name evidence="18" type="ORF">LARSCL_LOCUS18912</name>
</gene>
<dbReference type="PROSITE" id="PS00022">
    <property type="entry name" value="EGF_1"/>
    <property type="match status" value="1"/>
</dbReference>
<evidence type="ECO:0000256" key="9">
    <source>
        <dbReference type="ARBA" id="ARBA00023157"/>
    </source>
</evidence>
<evidence type="ECO:0000256" key="1">
    <source>
        <dbReference type="ARBA" id="ARBA00004167"/>
    </source>
</evidence>
<feature type="repeat" description="LDL-receptor class B" evidence="14">
    <location>
        <begin position="61"/>
        <end position="104"/>
    </location>
</feature>
<keyword evidence="2 12" id="KW-0245">EGF-like domain</keyword>
<feature type="disulfide bond" evidence="13">
    <location>
        <begin position="654"/>
        <end position="669"/>
    </location>
</feature>
<dbReference type="FunFam" id="4.10.400.10:FF:000034">
    <property type="entry name" value="Low-density lipoprotein receptor-related protein 2"/>
    <property type="match status" value="1"/>
</dbReference>
<keyword evidence="3" id="KW-0254">Endocytosis</keyword>
<dbReference type="InterPro" id="IPR000033">
    <property type="entry name" value="LDLR_classB_rpt"/>
</dbReference>
<evidence type="ECO:0000256" key="4">
    <source>
        <dbReference type="ARBA" id="ARBA00022692"/>
    </source>
</evidence>
<evidence type="ECO:0000256" key="10">
    <source>
        <dbReference type="ARBA" id="ARBA00023170"/>
    </source>
</evidence>
<feature type="disulfide bond" evidence="13">
    <location>
        <begin position="810"/>
        <end position="825"/>
    </location>
</feature>
<feature type="disulfide bond" evidence="13">
    <location>
        <begin position="720"/>
        <end position="738"/>
    </location>
</feature>
<protein>
    <recommendedName>
        <fullName evidence="17">EGF-like domain-containing protein</fullName>
    </recommendedName>
</protein>
<feature type="chain" id="PRO_5043427213" description="EGF-like domain-containing protein" evidence="16">
    <location>
        <begin position="18"/>
        <end position="1369"/>
    </location>
</feature>
<dbReference type="SUPFAM" id="SSF57196">
    <property type="entry name" value="EGF/Laminin"/>
    <property type="match status" value="4"/>
</dbReference>
<dbReference type="GO" id="GO:0005509">
    <property type="term" value="F:calcium ion binding"/>
    <property type="evidence" value="ECO:0007669"/>
    <property type="project" value="InterPro"/>
</dbReference>
<dbReference type="PROSITE" id="PS50026">
    <property type="entry name" value="EGF_3"/>
    <property type="match status" value="2"/>
</dbReference>
<feature type="signal peptide" evidence="16">
    <location>
        <begin position="1"/>
        <end position="17"/>
    </location>
</feature>
<feature type="repeat" description="LDL-receptor class B" evidence="14">
    <location>
        <begin position="193"/>
        <end position="234"/>
    </location>
</feature>
<evidence type="ECO:0000256" key="8">
    <source>
        <dbReference type="ARBA" id="ARBA00023136"/>
    </source>
</evidence>
<keyword evidence="19" id="KW-1185">Reference proteome</keyword>
<feature type="disulfide bond" evidence="13">
    <location>
        <begin position="771"/>
        <end position="786"/>
    </location>
</feature>
<evidence type="ECO:0000259" key="17">
    <source>
        <dbReference type="PROSITE" id="PS50026"/>
    </source>
</evidence>
<organism evidence="18 19">
    <name type="scientific">Larinioides sclopetarius</name>
    <dbReference type="NCBI Taxonomy" id="280406"/>
    <lineage>
        <taxon>Eukaryota</taxon>
        <taxon>Metazoa</taxon>
        <taxon>Ecdysozoa</taxon>
        <taxon>Arthropoda</taxon>
        <taxon>Chelicerata</taxon>
        <taxon>Arachnida</taxon>
        <taxon>Araneae</taxon>
        <taxon>Araneomorphae</taxon>
        <taxon>Entelegynae</taxon>
        <taxon>Araneoidea</taxon>
        <taxon>Araneidae</taxon>
        <taxon>Larinioides</taxon>
    </lineage>
</organism>
<feature type="disulfide bond" evidence="13">
    <location>
        <begin position="759"/>
        <end position="777"/>
    </location>
</feature>
<feature type="disulfide bond" evidence="13">
    <location>
        <begin position="642"/>
        <end position="660"/>
    </location>
</feature>
<name>A0AAV2BG40_9ARAC</name>
<sequence>MTLMCMLFLILAAEVSAGPEPILVFATKKAIRAMFLRTGQSFPIHDSIAKAISVDVDPLESRVYWTEMDDKSSVYSSKLDGSDYSIVLKNCLDVPDGIAVDYVGRILYLTDAELKQIIACKMDGSMCHVLHSETVDKPRAIAVDPPEGLLYWSDWGDSTAGIYRSGMDGSRRIAMVSKDIKWPNGIAIDHASNRLYWCDAKLKTIEYITLDGETRTVLLTGVKHPFSLAVFEDNLYWSDWKNYTLESSNKFTGQNTTIIVRENGKIQGVRVYHPVLVRQANNPCRSNSCSHICLLAPLNTYRCACPPGFTLGRNGRICVLDGNYPMLLVSDESKIYHIRPEKTPSIAVSELPLNRIELIGGLAYDWKSKILFVSDLKTPAIYSFNMTTLSMRELVRHQLVYPESLAFDPRSGNLYWVDSYKGTVEVVAKAESKRFVIVANLSNPVDVALVLEFGKMFVSTIGESPSVWMYDMDGKNGKVLRTIVGFPVALAVYPPAGLLYLADSRTGTISSIDYNNPYSQPKIVREKVGNVTSIAANDTVLYWTDSKHHVLHLVTHKESAYQNISLPGTEVGMISRKVIYASAPKSSSFGSDCVNSNGECDFLCLTSAVGYTCVCPLGIQSSEDGRSCSEATEKCSNNHFNCSNGRCILSSSKCDGTDDCGDYSDEIGCSPQNCPDNDFNCSNGRCILSSSKCDGTDDCGDNSDEIGCSPQNCPDNDFNCSNGRCILSSSKCDGTDDCGDNSDEIGCSPQNCPDNDFNCSNGRCILSSSKCDGTDDCGDNSDEIGCSPQNCPDNDFNCSNGRCILSSSKCDGTDDCGDNSDEIGCPCEDYPCPVSGECISWSSVCDEKQNCADLMDEGPLCASSCEGGNGSCAHKCQKTPQGPKCSCHEGYVLSKDGVSCYNECDSPGKCSHICNRTKDGFKCSCAEGYVLETDQRTCKAVGGEAYLAYLVKDGIRGLGLETYSRQVYSSKNFVSVIGLGYDAAEGTIFWSDPKEKTINSYSAGSSRFEVLSVTQQEPLLLRRDWMTKNIYYTTDQGSIVCCNGNGNYCTLVITNVSSHISGFDISPAFGFIFWSVSRHHELKSVSGVIERAKLDGSFREVIVSEGIFLLTAIAVDPVSKAIYWCDSVLGVIESTDFNGFRRRKVVDHLQYPISLTVFEDYIYWAERATNSLSRCDKFSGEDRKTLLRETTPLNSLLIIHKAAQIQGENRCAGNNCLHICLPTGTSFVCRCEDRKLTNTSSCELHSSSVNHSCPENYCPENILCVVDGGRFVCKCPSHLIGERCEKSLQLNGNSSNEPHPLWIVCSVLVVICLCLLATSVLVYRKYRKSAEMTSGSKVQYVNTTSFQETCEEAGKNERRENEYDAVIIL</sequence>
<dbReference type="PROSITE" id="PS51120">
    <property type="entry name" value="LDLRB"/>
    <property type="match status" value="3"/>
</dbReference>
<keyword evidence="6" id="KW-0677">Repeat</keyword>
<dbReference type="Pfam" id="PF14670">
    <property type="entry name" value="FXa_inhibition"/>
    <property type="match status" value="2"/>
</dbReference>
<dbReference type="PANTHER" id="PTHR22722:SF14">
    <property type="entry name" value="MEGALIN, ISOFORM A"/>
    <property type="match status" value="1"/>
</dbReference>
<dbReference type="Gene3D" id="2.120.10.30">
    <property type="entry name" value="TolB, C-terminal domain"/>
    <property type="match status" value="3"/>
</dbReference>
<feature type="disulfide bond" evidence="13">
    <location>
        <begin position="674"/>
        <end position="686"/>
    </location>
</feature>
<proteinExistence type="predicted"/>
<dbReference type="CDD" id="cd00112">
    <property type="entry name" value="LDLa"/>
    <property type="match status" value="5"/>
</dbReference>
<keyword evidence="5 16" id="KW-0732">Signal</keyword>
<dbReference type="InterPro" id="IPR051221">
    <property type="entry name" value="LDLR-related"/>
</dbReference>
<feature type="disulfide bond" evidence="13">
    <location>
        <begin position="752"/>
        <end position="764"/>
    </location>
</feature>
<dbReference type="FunFam" id="2.120.10.30:FF:000241">
    <property type="entry name" value="Low-density lipoprotein receptor-related protein 6"/>
    <property type="match status" value="1"/>
</dbReference>
<dbReference type="SMART" id="SM00135">
    <property type="entry name" value="LY"/>
    <property type="match status" value="12"/>
</dbReference>
<feature type="disulfide bond" evidence="13">
    <location>
        <begin position="798"/>
        <end position="816"/>
    </location>
</feature>
<evidence type="ECO:0000256" key="16">
    <source>
        <dbReference type="SAM" id="SignalP"/>
    </source>
</evidence>
<dbReference type="InterPro" id="IPR036055">
    <property type="entry name" value="LDL_receptor-like_sf"/>
</dbReference>
<dbReference type="SMART" id="SM00179">
    <property type="entry name" value="EGF_CA"/>
    <property type="match status" value="2"/>
</dbReference>
<dbReference type="Gene3D" id="2.10.25.10">
    <property type="entry name" value="Laminin"/>
    <property type="match status" value="2"/>
</dbReference>
<keyword evidence="4 15" id="KW-0812">Transmembrane</keyword>
<dbReference type="InterPro" id="IPR001881">
    <property type="entry name" value="EGF-like_Ca-bd_dom"/>
</dbReference>
<dbReference type="Pfam" id="PF00057">
    <property type="entry name" value="Ldl_recept_a"/>
    <property type="match status" value="5"/>
</dbReference>
<keyword evidence="8 15" id="KW-0472">Membrane</keyword>
<dbReference type="SUPFAM" id="SSF57424">
    <property type="entry name" value="LDL receptor-like module"/>
    <property type="match status" value="5"/>
</dbReference>
<feature type="disulfide bond" evidence="13">
    <location>
        <begin position="635"/>
        <end position="647"/>
    </location>
</feature>
<evidence type="ECO:0000313" key="19">
    <source>
        <dbReference type="Proteomes" id="UP001497382"/>
    </source>
</evidence>
<evidence type="ECO:0000256" key="14">
    <source>
        <dbReference type="PROSITE-ProRule" id="PRU00461"/>
    </source>
</evidence>
<feature type="domain" description="EGF-like" evidence="17">
    <location>
        <begin position="1249"/>
        <end position="1285"/>
    </location>
</feature>
<dbReference type="PROSITE" id="PS50068">
    <property type="entry name" value="LDLRA_2"/>
    <property type="match status" value="6"/>
</dbReference>
<dbReference type="SMART" id="SM00192">
    <property type="entry name" value="LDLa"/>
    <property type="match status" value="6"/>
</dbReference>
<keyword evidence="9 12" id="KW-1015">Disulfide bond</keyword>
<feature type="disulfide bond" evidence="13">
    <location>
        <begin position="693"/>
        <end position="708"/>
    </location>
</feature>
<feature type="disulfide bond" evidence="13">
    <location>
        <begin position="713"/>
        <end position="725"/>
    </location>
</feature>
<feature type="disulfide bond" evidence="13">
    <location>
        <begin position="791"/>
        <end position="803"/>
    </location>
</feature>
<dbReference type="FunFam" id="4.10.400.10:FF:000065">
    <property type="entry name" value="Transmembrane protease serine 7"/>
    <property type="match status" value="3"/>
</dbReference>
<feature type="disulfide bond" evidence="13">
    <location>
        <begin position="681"/>
        <end position="699"/>
    </location>
</feature>
<feature type="repeat" description="LDL-receptor class B" evidence="14">
    <location>
        <begin position="148"/>
        <end position="192"/>
    </location>
</feature>
<dbReference type="InterPro" id="IPR023415">
    <property type="entry name" value="LDLR_class-A_CS"/>
</dbReference>
<evidence type="ECO:0000256" key="2">
    <source>
        <dbReference type="ARBA" id="ARBA00022536"/>
    </source>
</evidence>
<dbReference type="GO" id="GO:0043235">
    <property type="term" value="C:receptor complex"/>
    <property type="evidence" value="ECO:0007669"/>
    <property type="project" value="TreeGrafter"/>
</dbReference>
<dbReference type="InterPro" id="IPR000742">
    <property type="entry name" value="EGF"/>
</dbReference>
<dbReference type="GO" id="GO:0042562">
    <property type="term" value="F:hormone binding"/>
    <property type="evidence" value="ECO:0007669"/>
    <property type="project" value="TreeGrafter"/>
</dbReference>
<comment type="subcellular location">
    <subcellularLocation>
        <location evidence="1">Membrane</location>
        <topology evidence="1">Single-pass membrane protein</topology>
    </subcellularLocation>
</comment>
<evidence type="ECO:0000256" key="11">
    <source>
        <dbReference type="ARBA" id="ARBA00023180"/>
    </source>
</evidence>
<keyword evidence="10" id="KW-0675">Receptor</keyword>
<comment type="caution">
    <text evidence="18">The sequence shown here is derived from an EMBL/GenBank/DDBJ whole genome shotgun (WGS) entry which is preliminary data.</text>
</comment>
<feature type="disulfide bond" evidence="13">
    <location>
        <begin position="732"/>
        <end position="747"/>
    </location>
</feature>
<evidence type="ECO:0000256" key="13">
    <source>
        <dbReference type="PROSITE-ProRule" id="PRU00124"/>
    </source>
</evidence>
<comment type="caution">
    <text evidence="12">Lacks conserved residue(s) required for the propagation of feature annotation.</text>
</comment>
<dbReference type="GO" id="GO:0006898">
    <property type="term" value="P:receptor-mediated endocytosis"/>
    <property type="evidence" value="ECO:0007669"/>
    <property type="project" value="TreeGrafter"/>
</dbReference>
<dbReference type="SMART" id="SM00181">
    <property type="entry name" value="EGF"/>
    <property type="match status" value="6"/>
</dbReference>
<keyword evidence="11" id="KW-0325">Glycoprotein</keyword>
<evidence type="ECO:0000256" key="7">
    <source>
        <dbReference type="ARBA" id="ARBA00022989"/>
    </source>
</evidence>
<dbReference type="InterPro" id="IPR011042">
    <property type="entry name" value="6-blade_b-propeller_TolB-like"/>
</dbReference>
<dbReference type="Pfam" id="PF00058">
    <property type="entry name" value="Ldl_recept_b"/>
    <property type="match status" value="2"/>
</dbReference>
<evidence type="ECO:0000313" key="18">
    <source>
        <dbReference type="EMBL" id="CAL1294786.1"/>
    </source>
</evidence>
<dbReference type="PROSITE" id="PS01186">
    <property type="entry name" value="EGF_2"/>
    <property type="match status" value="1"/>
</dbReference>
<evidence type="ECO:0000256" key="5">
    <source>
        <dbReference type="ARBA" id="ARBA00022729"/>
    </source>
</evidence>
<accession>A0AAV2BG40</accession>
<dbReference type="SUPFAM" id="SSF63825">
    <property type="entry name" value="YWTD domain"/>
    <property type="match status" value="3"/>
</dbReference>
<feature type="disulfide bond" evidence="12">
    <location>
        <begin position="1275"/>
        <end position="1284"/>
    </location>
</feature>
<dbReference type="PROSITE" id="PS01209">
    <property type="entry name" value="LDLRA_1"/>
    <property type="match status" value="4"/>
</dbReference>
<feature type="transmembrane region" description="Helical" evidence="15">
    <location>
        <begin position="1301"/>
        <end position="1323"/>
    </location>
</feature>
<dbReference type="Gene3D" id="4.10.400.10">
    <property type="entry name" value="Low-density Lipoprotein Receptor"/>
    <property type="match status" value="5"/>
</dbReference>
<keyword evidence="7 15" id="KW-1133">Transmembrane helix</keyword>
<feature type="domain" description="EGF-like" evidence="17">
    <location>
        <begin position="280"/>
        <end position="319"/>
    </location>
</feature>
<evidence type="ECO:0000256" key="3">
    <source>
        <dbReference type="ARBA" id="ARBA00022583"/>
    </source>
</evidence>
<evidence type="ECO:0000256" key="6">
    <source>
        <dbReference type="ARBA" id="ARBA00022737"/>
    </source>
</evidence>
<reference evidence="18 19" key="1">
    <citation type="submission" date="2024-04" db="EMBL/GenBank/DDBJ databases">
        <authorList>
            <person name="Rising A."/>
            <person name="Reimegard J."/>
            <person name="Sonavane S."/>
            <person name="Akerstrom W."/>
            <person name="Nylinder S."/>
            <person name="Hedman E."/>
            <person name="Kallberg Y."/>
        </authorList>
    </citation>
    <scope>NUCLEOTIDE SEQUENCE [LARGE SCALE GENOMIC DNA]</scope>
</reference>